<organism evidence="1 2">
    <name type="scientific">Candidatus Woesebacteria bacterium RIFCSPHIGHO2_01_FULL_40_22</name>
    <dbReference type="NCBI Taxonomy" id="1802499"/>
    <lineage>
        <taxon>Bacteria</taxon>
        <taxon>Candidatus Woeseibacteriota</taxon>
    </lineage>
</organism>
<protein>
    <recommendedName>
        <fullName evidence="3">Translation elongation factor-like protein</fullName>
    </recommendedName>
</protein>
<reference evidence="1 2" key="1">
    <citation type="journal article" date="2016" name="Nat. Commun.">
        <title>Thousands of microbial genomes shed light on interconnected biogeochemical processes in an aquifer system.</title>
        <authorList>
            <person name="Anantharaman K."/>
            <person name="Brown C.T."/>
            <person name="Hug L.A."/>
            <person name="Sharon I."/>
            <person name="Castelle C.J."/>
            <person name="Probst A.J."/>
            <person name="Thomas B.C."/>
            <person name="Singh A."/>
            <person name="Wilkins M.J."/>
            <person name="Karaoz U."/>
            <person name="Brodie E.L."/>
            <person name="Williams K.H."/>
            <person name="Hubbard S.S."/>
            <person name="Banfield J.F."/>
        </authorList>
    </citation>
    <scope>NUCLEOTIDE SEQUENCE [LARGE SCALE GENOMIC DNA]</scope>
</reference>
<sequence length="84" mass="9215">MADFKVGVVTHYYDKIKVAIVELDGNLAVGDKVKFVRGGEDLFEENVDSMQVEHNNIQSASKGDIVGLKVSNELKEGAEVYKVS</sequence>
<name>A0A1F7YLI1_9BACT</name>
<gene>
    <name evidence="1" type="ORF">A2628_01550</name>
</gene>
<dbReference type="Proteomes" id="UP000179221">
    <property type="component" value="Unassembled WGS sequence"/>
</dbReference>
<dbReference type="SUPFAM" id="SSF50447">
    <property type="entry name" value="Translation proteins"/>
    <property type="match status" value="1"/>
</dbReference>
<evidence type="ECO:0008006" key="3">
    <source>
        <dbReference type="Google" id="ProtNLM"/>
    </source>
</evidence>
<evidence type="ECO:0000313" key="2">
    <source>
        <dbReference type="Proteomes" id="UP000179221"/>
    </source>
</evidence>
<dbReference type="InterPro" id="IPR009000">
    <property type="entry name" value="Transl_B-barrel_sf"/>
</dbReference>
<comment type="caution">
    <text evidence="1">The sequence shown here is derived from an EMBL/GenBank/DDBJ whole genome shotgun (WGS) entry which is preliminary data.</text>
</comment>
<accession>A0A1F7YLI1</accession>
<dbReference type="EMBL" id="MGGL01000004">
    <property type="protein sequence ID" value="OGM27458.1"/>
    <property type="molecule type" value="Genomic_DNA"/>
</dbReference>
<evidence type="ECO:0000313" key="1">
    <source>
        <dbReference type="EMBL" id="OGM27458.1"/>
    </source>
</evidence>
<proteinExistence type="predicted"/>
<dbReference type="AlphaFoldDB" id="A0A1F7YLI1"/>
<dbReference type="Gene3D" id="2.40.30.10">
    <property type="entry name" value="Translation factors"/>
    <property type="match status" value="1"/>
</dbReference>